<protein>
    <submittedName>
        <fullName evidence="2">Uncharacterized protein</fullName>
    </submittedName>
</protein>
<feature type="compositionally biased region" description="Polar residues" evidence="1">
    <location>
        <begin position="86"/>
        <end position="97"/>
    </location>
</feature>
<comment type="caution">
    <text evidence="2">The sequence shown here is derived from an EMBL/GenBank/DDBJ whole genome shotgun (WGS) entry which is preliminary data.</text>
</comment>
<feature type="region of interest" description="Disordered" evidence="1">
    <location>
        <begin position="46"/>
        <end position="119"/>
    </location>
</feature>
<dbReference type="PANTHER" id="PTHR37012:SF2">
    <property type="entry name" value="BZIP DOMAIN-CONTAINING PROTEIN-RELATED"/>
    <property type="match status" value="1"/>
</dbReference>
<dbReference type="InterPro" id="IPR021833">
    <property type="entry name" value="DUF3425"/>
</dbReference>
<accession>A0ABR4LHT5</accession>
<keyword evidence="3" id="KW-1185">Reference proteome</keyword>
<dbReference type="PANTHER" id="PTHR37012">
    <property type="entry name" value="B-ZIP TRANSCRIPTION FACTOR (EUROFUNG)-RELATED"/>
    <property type="match status" value="1"/>
</dbReference>
<dbReference type="EMBL" id="JBFXLQ010000044">
    <property type="protein sequence ID" value="KAL2864114.1"/>
    <property type="molecule type" value="Genomic_DNA"/>
</dbReference>
<proteinExistence type="predicted"/>
<dbReference type="RefSeq" id="XP_070883093.1">
    <property type="nucleotide sequence ID" value="XM_071033600.1"/>
</dbReference>
<dbReference type="GeneID" id="98148672"/>
<feature type="region of interest" description="Disordered" evidence="1">
    <location>
        <begin position="194"/>
        <end position="217"/>
    </location>
</feature>
<gene>
    <name evidence="2" type="ORF">BJX67DRAFT_384115</name>
</gene>
<reference evidence="2 3" key="1">
    <citation type="submission" date="2024-07" db="EMBL/GenBank/DDBJ databases">
        <title>Section-level genome sequencing and comparative genomics of Aspergillus sections Usti and Cavernicolus.</title>
        <authorList>
            <consortium name="Lawrence Berkeley National Laboratory"/>
            <person name="Nybo J.L."/>
            <person name="Vesth T.C."/>
            <person name="Theobald S."/>
            <person name="Frisvad J.C."/>
            <person name="Larsen T.O."/>
            <person name="Kjaerboelling I."/>
            <person name="Rothschild-Mancinelli K."/>
            <person name="Lyhne E.K."/>
            <person name="Kogle M.E."/>
            <person name="Barry K."/>
            <person name="Clum A."/>
            <person name="Na H."/>
            <person name="Ledsgaard L."/>
            <person name="Lin J."/>
            <person name="Lipzen A."/>
            <person name="Kuo A."/>
            <person name="Riley R."/>
            <person name="Mondo S."/>
            <person name="Labutti K."/>
            <person name="Haridas S."/>
            <person name="Pangalinan J."/>
            <person name="Salamov A.A."/>
            <person name="Simmons B.A."/>
            <person name="Magnuson J.K."/>
            <person name="Chen J."/>
            <person name="Drula E."/>
            <person name="Henrissat B."/>
            <person name="Wiebenga A."/>
            <person name="Lubbers R.J."/>
            <person name="Gomes A.C."/>
            <person name="Macurrencykelacurrency M.R."/>
            <person name="Stajich J."/>
            <person name="Grigoriev I.V."/>
            <person name="Mortensen U.H."/>
            <person name="De Vries R.P."/>
            <person name="Baker S.E."/>
            <person name="Andersen M.R."/>
        </authorList>
    </citation>
    <scope>NUCLEOTIDE SEQUENCE [LARGE SCALE GENOMIC DNA]</scope>
    <source>
        <strain evidence="2 3">CBS 449.75</strain>
    </source>
</reference>
<evidence type="ECO:0000313" key="3">
    <source>
        <dbReference type="Proteomes" id="UP001610432"/>
    </source>
</evidence>
<dbReference type="Proteomes" id="UP001610432">
    <property type="component" value="Unassembled WGS sequence"/>
</dbReference>
<sequence length="509" mass="57250">MDGNQFSQIDKLQDKCRRLEFENRRLRRTLRCVDCNARIFSAAAKSPVAAPGKAGTRRDQQYGPTPRNGRALSPSNAKIKKMEGVSPSQRDSSNPFSSRAPPGFLLSPERGNLISNPPSPLETTLGDLCASAMNPIEEITNDPLLSWAIPVENTQDSPSSTEFLKPWYIPADDSSSDQLSILFNLQGVTHLTPDISPLPQAPSVSPNPKPPEGQKAAQRHYVRSFAIPPGLDLPEATLALTSGLGFYMGEAQQRMDRYIMALGVSIKQAFGMENTPSRALESLVSYGVLWIVREAWPAAEGFWKLTASLNGFVQSELWRLFPCRASYDKLHPAYRPTPLQLTVPHSPLIDWLPWPDLRDRIIEVQDQIDVETVCKTAIQNVMAHRHLAPTHEGEVYPPSFRVWDLYLLEKQSGLGLTNNQLSYKPRSPAVLEIENRYNLEYDDFTTQKLHPAFFEKYPFLACERIKTKFYAQDVPLVGYEDVGYPKPFTEMAMVQLRQLATTRVHRPDT</sequence>
<evidence type="ECO:0000313" key="2">
    <source>
        <dbReference type="EMBL" id="KAL2864114.1"/>
    </source>
</evidence>
<organism evidence="2 3">
    <name type="scientific">Aspergillus lucknowensis</name>
    <dbReference type="NCBI Taxonomy" id="176173"/>
    <lineage>
        <taxon>Eukaryota</taxon>
        <taxon>Fungi</taxon>
        <taxon>Dikarya</taxon>
        <taxon>Ascomycota</taxon>
        <taxon>Pezizomycotina</taxon>
        <taxon>Eurotiomycetes</taxon>
        <taxon>Eurotiomycetidae</taxon>
        <taxon>Eurotiales</taxon>
        <taxon>Aspergillaceae</taxon>
        <taxon>Aspergillus</taxon>
        <taxon>Aspergillus subgen. Nidulantes</taxon>
    </lineage>
</organism>
<dbReference type="Pfam" id="PF11905">
    <property type="entry name" value="DUF3425"/>
    <property type="match status" value="1"/>
</dbReference>
<name>A0ABR4LHT5_9EURO</name>
<evidence type="ECO:0000256" key="1">
    <source>
        <dbReference type="SAM" id="MobiDB-lite"/>
    </source>
</evidence>